<accession>A0AAE0VU01</accession>
<protein>
    <submittedName>
        <fullName evidence="1">Uncharacterized protein</fullName>
    </submittedName>
</protein>
<dbReference type="Proteomes" id="UP001195483">
    <property type="component" value="Unassembled WGS sequence"/>
</dbReference>
<keyword evidence="2" id="KW-1185">Reference proteome</keyword>
<evidence type="ECO:0000313" key="1">
    <source>
        <dbReference type="EMBL" id="KAK3590054.1"/>
    </source>
</evidence>
<comment type="caution">
    <text evidence="1">The sequence shown here is derived from an EMBL/GenBank/DDBJ whole genome shotgun (WGS) entry which is preliminary data.</text>
</comment>
<gene>
    <name evidence="1" type="ORF">CHS0354_041081</name>
</gene>
<reference evidence="1" key="3">
    <citation type="submission" date="2023-05" db="EMBL/GenBank/DDBJ databases">
        <authorList>
            <person name="Smith C.H."/>
        </authorList>
    </citation>
    <scope>NUCLEOTIDE SEQUENCE</scope>
    <source>
        <strain evidence="1">CHS0354</strain>
        <tissue evidence="1">Mantle</tissue>
    </source>
</reference>
<reference evidence="1" key="2">
    <citation type="journal article" date="2021" name="Genome Biol. Evol.">
        <title>Developing a high-quality reference genome for a parasitic bivalve with doubly uniparental inheritance (Bivalvia: Unionida).</title>
        <authorList>
            <person name="Smith C.H."/>
        </authorList>
    </citation>
    <scope>NUCLEOTIDE SEQUENCE</scope>
    <source>
        <strain evidence="1">CHS0354</strain>
        <tissue evidence="1">Mantle</tissue>
    </source>
</reference>
<dbReference type="EMBL" id="JAEAOA010002345">
    <property type="protein sequence ID" value="KAK3590054.1"/>
    <property type="molecule type" value="Genomic_DNA"/>
</dbReference>
<name>A0AAE0VU01_9BIVA</name>
<evidence type="ECO:0000313" key="2">
    <source>
        <dbReference type="Proteomes" id="UP001195483"/>
    </source>
</evidence>
<proteinExistence type="predicted"/>
<organism evidence="1 2">
    <name type="scientific">Potamilus streckersoni</name>
    <dbReference type="NCBI Taxonomy" id="2493646"/>
    <lineage>
        <taxon>Eukaryota</taxon>
        <taxon>Metazoa</taxon>
        <taxon>Spiralia</taxon>
        <taxon>Lophotrochozoa</taxon>
        <taxon>Mollusca</taxon>
        <taxon>Bivalvia</taxon>
        <taxon>Autobranchia</taxon>
        <taxon>Heteroconchia</taxon>
        <taxon>Palaeoheterodonta</taxon>
        <taxon>Unionida</taxon>
        <taxon>Unionoidea</taxon>
        <taxon>Unionidae</taxon>
        <taxon>Ambleminae</taxon>
        <taxon>Lampsilini</taxon>
        <taxon>Potamilus</taxon>
    </lineage>
</organism>
<sequence length="151" mass="17052">MDDGCQICDSANKYQLVSLEMTKADAAAKQSLQDTEVSILDPSTQELYSVVTKAINQQWQLQWFNSEKGRKLNQLQLKVQRGNPLHPNFSIRDQRIFNRLRKVRLSSGQAMNQMPTPTATHATFQTASNTHSITDTNITSQGTHSEIFRKG</sequence>
<dbReference type="AlphaFoldDB" id="A0AAE0VU01"/>
<reference evidence="1" key="1">
    <citation type="journal article" date="2021" name="Genome Biol. Evol.">
        <title>A High-Quality Reference Genome for a Parasitic Bivalve with Doubly Uniparental Inheritance (Bivalvia: Unionida).</title>
        <authorList>
            <person name="Smith C.H."/>
        </authorList>
    </citation>
    <scope>NUCLEOTIDE SEQUENCE</scope>
    <source>
        <strain evidence="1">CHS0354</strain>
    </source>
</reference>